<evidence type="ECO:0000256" key="4">
    <source>
        <dbReference type="ARBA" id="ARBA00022833"/>
    </source>
</evidence>
<dbReference type="Pfam" id="PF00096">
    <property type="entry name" value="zf-C2H2"/>
    <property type="match status" value="3"/>
</dbReference>
<keyword evidence="3" id="KW-0863">Zinc-finger</keyword>
<evidence type="ECO:0000256" key="5">
    <source>
        <dbReference type="SAM" id="MobiDB-lite"/>
    </source>
</evidence>
<reference evidence="6" key="1">
    <citation type="journal article" date="2021" name="Mol. Ecol. Resour.">
        <title>Apolygus lucorum genome provides insights into omnivorousness and mesophyll feeding.</title>
        <authorList>
            <person name="Liu Y."/>
            <person name="Liu H."/>
            <person name="Wang H."/>
            <person name="Huang T."/>
            <person name="Liu B."/>
            <person name="Yang B."/>
            <person name="Yin L."/>
            <person name="Li B."/>
            <person name="Zhang Y."/>
            <person name="Zhang S."/>
            <person name="Jiang F."/>
            <person name="Zhang X."/>
            <person name="Ren Y."/>
            <person name="Wang B."/>
            <person name="Wang S."/>
            <person name="Lu Y."/>
            <person name="Wu K."/>
            <person name="Fan W."/>
            <person name="Wang G."/>
        </authorList>
    </citation>
    <scope>NUCLEOTIDE SEQUENCE</scope>
    <source>
        <strain evidence="6">12Hb</strain>
    </source>
</reference>
<dbReference type="SUPFAM" id="SSF57667">
    <property type="entry name" value="beta-beta-alpha zinc fingers"/>
    <property type="match status" value="9"/>
</dbReference>
<dbReference type="InterPro" id="IPR013087">
    <property type="entry name" value="Znf_C2H2_type"/>
</dbReference>
<feature type="region of interest" description="Disordered" evidence="5">
    <location>
        <begin position="343"/>
        <end position="405"/>
    </location>
</feature>
<dbReference type="InterPro" id="IPR036236">
    <property type="entry name" value="Znf_C2H2_sf"/>
</dbReference>
<dbReference type="PROSITE" id="PS00028">
    <property type="entry name" value="ZINC_FINGER_C2H2_1"/>
    <property type="match status" value="21"/>
</dbReference>
<comment type="caution">
    <text evidence="6">The sequence shown here is derived from an EMBL/GenBank/DDBJ whole genome shotgun (WGS) entry which is preliminary data.</text>
</comment>
<feature type="compositionally biased region" description="Basic and acidic residues" evidence="5">
    <location>
        <begin position="343"/>
        <end position="366"/>
    </location>
</feature>
<dbReference type="SMART" id="SM00355">
    <property type="entry name" value="ZnF_C2H2"/>
    <property type="match status" value="32"/>
</dbReference>
<dbReference type="GO" id="GO:0005634">
    <property type="term" value="C:nucleus"/>
    <property type="evidence" value="ECO:0007669"/>
    <property type="project" value="InterPro"/>
</dbReference>
<dbReference type="Gene3D" id="3.30.160.60">
    <property type="entry name" value="Classic Zinc Finger"/>
    <property type="match status" value="14"/>
</dbReference>
<dbReference type="PROSITE" id="PS50157">
    <property type="entry name" value="ZINC_FINGER_C2H2_2"/>
    <property type="match status" value="17"/>
</dbReference>
<keyword evidence="2" id="KW-0677">Repeat</keyword>
<evidence type="ECO:0000256" key="3">
    <source>
        <dbReference type="ARBA" id="ARBA00022771"/>
    </source>
</evidence>
<protein>
    <submittedName>
        <fullName evidence="6">Uncharacterized protein</fullName>
    </submittedName>
</protein>
<name>A0A6A4J059_APOLU</name>
<feature type="compositionally biased region" description="Acidic residues" evidence="5">
    <location>
        <begin position="1540"/>
        <end position="1594"/>
    </location>
</feature>
<sequence>MTGHGGADYHELCRLCASYDANKLDIFSVGGRERKLVDKITSCLSFEVSKDDLYPKSLCFRCIYNLENFYDFRRGCIDARAKLEKAIKQFKHLKDNRLPDLPEITIEHRTVKKKPAFKSEYVKPELVRPELVRPELVRPELVRPELVRPELVRPDLARTELAQPEYVKSEYEDEDAEPPNPTDFLEACLGDSPHTSTNNQPGRLDGKLEDEEGPFPCKTCGRLFNSKSSLTIHAKFHQDKARDAEGADPYSCYVCEKVFSSKGHLALHSRVHIGETGPPAPPPVRPVPAQIKLYRCDLCNKSYSMAKHLWGHVSTSHKGDPLVTCGLCLRTFSSIANLEDHKRIKHRNEREGQDEGDRENLQKPNDDGPLDLSQETQRQDNEKKQEYNPRKIQRDSSGSFHSEGNLEMDVDESNQNESLVYSCLLCGLKCDSPPVLSDHLINEHNYYDPIDFESLHKQYRDPEQSENMMEAETVFCCEICFREFNDRASLWLHMLYSHRDEASKACGICLKVCIDNESLGQHVETCHPREKTEQRRYSCQVCARQHDSRKKLVTHARIHKLQDPEGNLVDPETIVVLNSDVYNESLPAQVPNNDGFLASCDICFKVFESEAKLNKHKRSTHKDGMNNSTSNNYHFFFACELCGLSHLSRSERWKHMFTAHDGDPAVTCGIKSCSKVFPTSAVKKEHETSHHVAQGEYPNTCEICGKMWKTRVEYWKHMMGVHSESLPFICGVCLKVFCDLQGLVTHVRERHWPLVGGDFCCDICGRPYSKISKMSRHRKIHFAVDAPPELHELLNNSKLDSGENQHFLQNHTTALTCDLCLGPDTKQEFENIDALGKHRHEAHSVMPCDLCTKYYGRTSHLWKHVNKIHKGHPDITCPVCERTSASRAHLSTHMGKHHRSAEEGAAYSKADENGVHTCEKCSKIFRKESLVRKHLKHCKGPRPAKLSLPPPVNGVYTCERCPKTFIAQNLLNKHMRSSHVTFKCEICEIKSNTKTDLFNHVVTEHGDHPDVKCAVTGCDKILRCKADLDRHQKNHRSSTQLHICVFCAEIVTSKVKLKMHLKAQHAKEAKHLCALCLKATTSFDELRNHIVEHHGVIIKRPNVCQVCAKPCSSRSKLMDHVRNHGSEFHPCKICLKIFPSKDELDEHCDNHPISEDEDEEDMEEVEELDTSSIIDIIGAPQADVESVDSLDAKSIRDIIGAGQDNIKLNRVSESDKEDDAPPTKKIKMSTKTAKNKNGSEFLHQLGLMPDAEKKKPREIRRVFDDDYTESPCELCDKVWPAKRHLWQHLIRFHKNEAGRCCGVCLKLCSNYTSLSVHLAIHHRKNFDGEGSNMSCKVCGKYHNGRTKLLNHSLIHFGQEDRANDSVHRCLICQSVFPLFPSFIEHLQKEHNLAIDTKDVNVVENDKPEVTATLEKSSKSPFLSCEICSLVFASEIGLTNHKRTHEHSDSFKCGQCGEMYGSADTLKIHKQEKHKGDEFVCAECKSHFKSYEMLTEHNKICRAKQSKTPDSESEEEEDESEVETGEAYESESEANDSSSVSDEEDEDNDEEGDVEEVEEDDDEADVEEDDEEADVEEVEEDDETEDEDEEDDIAQGEELKEIRAIEAYVCDNMEDNMVEVVKIDLSDDIDGAVKAS</sequence>
<dbReference type="InterPro" id="IPR012934">
    <property type="entry name" value="Znf_AD"/>
</dbReference>
<dbReference type="SUPFAM" id="SSF57716">
    <property type="entry name" value="Glucocorticoid receptor-like (DNA-binding domain)"/>
    <property type="match status" value="1"/>
</dbReference>
<feature type="region of interest" description="Disordered" evidence="5">
    <location>
        <begin position="1501"/>
        <end position="1596"/>
    </location>
</feature>
<dbReference type="PANTHER" id="PTHR24379:SF121">
    <property type="entry name" value="C2H2-TYPE DOMAIN-CONTAINING PROTEIN"/>
    <property type="match status" value="1"/>
</dbReference>
<keyword evidence="1" id="KW-0479">Metal-binding</keyword>
<evidence type="ECO:0000256" key="1">
    <source>
        <dbReference type="ARBA" id="ARBA00022723"/>
    </source>
</evidence>
<dbReference type="Proteomes" id="UP000466442">
    <property type="component" value="Linkage Group LG12"/>
</dbReference>
<dbReference type="SMART" id="SM00868">
    <property type="entry name" value="zf-AD"/>
    <property type="match status" value="4"/>
</dbReference>
<gene>
    <name evidence="6" type="ORF">GE061_004668</name>
</gene>
<feature type="region of interest" description="Disordered" evidence="5">
    <location>
        <begin position="163"/>
        <end position="207"/>
    </location>
</feature>
<dbReference type="GO" id="GO:0008270">
    <property type="term" value="F:zinc ion binding"/>
    <property type="evidence" value="ECO:0007669"/>
    <property type="project" value="UniProtKB-UniRule"/>
</dbReference>
<feature type="compositionally biased region" description="Acidic residues" evidence="5">
    <location>
        <begin position="1510"/>
        <end position="1533"/>
    </location>
</feature>
<dbReference type="Gene3D" id="3.40.1800.20">
    <property type="match status" value="1"/>
</dbReference>
<dbReference type="EMBL" id="WIXP02000012">
    <property type="protein sequence ID" value="KAF6202270.1"/>
    <property type="molecule type" value="Genomic_DNA"/>
</dbReference>
<keyword evidence="7" id="KW-1185">Reference proteome</keyword>
<dbReference type="OrthoDB" id="427030at2759"/>
<evidence type="ECO:0000313" key="7">
    <source>
        <dbReference type="Proteomes" id="UP000466442"/>
    </source>
</evidence>
<proteinExistence type="predicted"/>
<dbReference type="Pfam" id="PF07776">
    <property type="entry name" value="zf-AD"/>
    <property type="match status" value="1"/>
</dbReference>
<organism evidence="6 7">
    <name type="scientific">Apolygus lucorum</name>
    <name type="common">Small green plant bug</name>
    <name type="synonym">Lygocoris lucorum</name>
    <dbReference type="NCBI Taxonomy" id="248454"/>
    <lineage>
        <taxon>Eukaryota</taxon>
        <taxon>Metazoa</taxon>
        <taxon>Ecdysozoa</taxon>
        <taxon>Arthropoda</taxon>
        <taxon>Hexapoda</taxon>
        <taxon>Insecta</taxon>
        <taxon>Pterygota</taxon>
        <taxon>Neoptera</taxon>
        <taxon>Paraneoptera</taxon>
        <taxon>Hemiptera</taxon>
        <taxon>Heteroptera</taxon>
        <taxon>Panheteroptera</taxon>
        <taxon>Cimicomorpha</taxon>
        <taxon>Miridae</taxon>
        <taxon>Mirini</taxon>
        <taxon>Apolygus</taxon>
    </lineage>
</organism>
<dbReference type="PANTHER" id="PTHR24379">
    <property type="entry name" value="KRAB AND ZINC FINGER DOMAIN-CONTAINING"/>
    <property type="match status" value="1"/>
</dbReference>
<dbReference type="PROSITE" id="PS51915">
    <property type="entry name" value="ZAD"/>
    <property type="match status" value="1"/>
</dbReference>
<feature type="compositionally biased region" description="Basic and acidic residues" evidence="5">
    <location>
        <begin position="377"/>
        <end position="394"/>
    </location>
</feature>
<evidence type="ECO:0000313" key="6">
    <source>
        <dbReference type="EMBL" id="KAF6202270.1"/>
    </source>
</evidence>
<evidence type="ECO:0000256" key="2">
    <source>
        <dbReference type="ARBA" id="ARBA00022737"/>
    </source>
</evidence>
<accession>A0A6A4J059</accession>
<keyword evidence="4" id="KW-0862">Zinc</keyword>